<dbReference type="Proteomes" id="UP000012101">
    <property type="component" value="Unassembled WGS sequence"/>
</dbReference>
<accession>M6FK97</accession>
<proteinExistence type="predicted"/>
<dbReference type="AlphaFoldDB" id="M6FK97"/>
<protein>
    <submittedName>
        <fullName evidence="1">Uncharacterized protein</fullName>
    </submittedName>
</protein>
<reference evidence="1 2" key="1">
    <citation type="submission" date="2013-01" db="EMBL/GenBank/DDBJ databases">
        <authorList>
            <person name="Harkins D.M."/>
            <person name="Durkin A.S."/>
            <person name="Brinkac L.M."/>
            <person name="Haft D.H."/>
            <person name="Selengut J.D."/>
            <person name="Sanka R."/>
            <person name="DePew J."/>
            <person name="Purushe J."/>
            <person name="Hospenthal D.R."/>
            <person name="Murray C.K."/>
            <person name="Pimentel G."/>
            <person name="Wasfy M."/>
            <person name="Vinetz J.M."/>
            <person name="Sutton G.G."/>
            <person name="Nierman W.C."/>
            <person name="Fouts D.E."/>
        </authorList>
    </citation>
    <scope>NUCLEOTIDE SEQUENCE [LARGE SCALE GENOMIC DNA]</scope>
    <source>
        <strain evidence="1 2">2006001855</strain>
    </source>
</reference>
<evidence type="ECO:0000313" key="2">
    <source>
        <dbReference type="Proteomes" id="UP000012101"/>
    </source>
</evidence>
<comment type="caution">
    <text evidence="1">The sequence shown here is derived from an EMBL/GenBank/DDBJ whole genome shotgun (WGS) entry which is preliminary data.</text>
</comment>
<sequence>MSEIRHRNGPFIPDRTAQILNVLLDFFQETSTKYSMATAILNSNTLRLVPLMVEMETRKNMTVSSPVIRTLRIVLFPIRVLLQLLEYVFPILEWYLEYFYKLEIRLLNSLERWGNSLHHLSIEECDREYHKFLKILDIYEVILTEVQEGINSPDGSHFELKHYELLKQIVEKMRSIEATLDLLSIPDMREALFKELSDVA</sequence>
<name>M6FK97_9LEPT</name>
<organism evidence="1 2">
    <name type="scientific">Leptospira weilii str. 2006001855</name>
    <dbReference type="NCBI Taxonomy" id="996804"/>
    <lineage>
        <taxon>Bacteria</taxon>
        <taxon>Pseudomonadati</taxon>
        <taxon>Spirochaetota</taxon>
        <taxon>Spirochaetia</taxon>
        <taxon>Leptospirales</taxon>
        <taxon>Leptospiraceae</taxon>
        <taxon>Leptospira</taxon>
    </lineage>
</organism>
<dbReference type="EMBL" id="AFJM02000046">
    <property type="protein sequence ID" value="EMM71572.1"/>
    <property type="molecule type" value="Genomic_DNA"/>
</dbReference>
<gene>
    <name evidence="1" type="ORF">LEP1GSC038_0364</name>
</gene>
<evidence type="ECO:0000313" key="1">
    <source>
        <dbReference type="EMBL" id="EMM71572.1"/>
    </source>
</evidence>